<sequence length="64" mass="7411">NIGPAQRADKTISTLLVALRKTNKRPSGRLWSKYPLKRYKQLWSQLRVQNGVLCRKYVPGSLQE</sequence>
<dbReference type="Proteomes" id="UP001174909">
    <property type="component" value="Unassembled WGS sequence"/>
</dbReference>
<keyword evidence="2" id="KW-1185">Reference proteome</keyword>
<evidence type="ECO:0000313" key="2">
    <source>
        <dbReference type="Proteomes" id="UP001174909"/>
    </source>
</evidence>
<feature type="non-terminal residue" evidence="1">
    <location>
        <position position="1"/>
    </location>
</feature>
<reference evidence="1" key="1">
    <citation type="submission" date="2023-03" db="EMBL/GenBank/DDBJ databases">
        <authorList>
            <person name="Steffen K."/>
            <person name="Cardenas P."/>
        </authorList>
    </citation>
    <scope>NUCLEOTIDE SEQUENCE</scope>
</reference>
<evidence type="ECO:0000313" key="1">
    <source>
        <dbReference type="EMBL" id="CAI8036627.1"/>
    </source>
</evidence>
<dbReference type="EMBL" id="CASHTH010002884">
    <property type="protein sequence ID" value="CAI8036627.1"/>
    <property type="molecule type" value="Genomic_DNA"/>
</dbReference>
<accession>A0AA35X3L9</accession>
<comment type="caution">
    <text evidence="1">The sequence shown here is derived from an EMBL/GenBank/DDBJ whole genome shotgun (WGS) entry which is preliminary data.</text>
</comment>
<dbReference type="AlphaFoldDB" id="A0AA35X3L9"/>
<organism evidence="1 2">
    <name type="scientific">Geodia barretti</name>
    <name type="common">Barrett's horny sponge</name>
    <dbReference type="NCBI Taxonomy" id="519541"/>
    <lineage>
        <taxon>Eukaryota</taxon>
        <taxon>Metazoa</taxon>
        <taxon>Porifera</taxon>
        <taxon>Demospongiae</taxon>
        <taxon>Heteroscleromorpha</taxon>
        <taxon>Tetractinellida</taxon>
        <taxon>Astrophorina</taxon>
        <taxon>Geodiidae</taxon>
        <taxon>Geodia</taxon>
    </lineage>
</organism>
<name>A0AA35X3L9_GEOBA</name>
<proteinExistence type="predicted"/>
<gene>
    <name evidence="1" type="ORF">GBAR_LOCUS20512</name>
</gene>
<protein>
    <submittedName>
        <fullName evidence="1">Uncharacterized protein</fullName>
    </submittedName>
</protein>